<name>A0A2M9YDS3_9LEPT</name>
<evidence type="ECO:0000259" key="10">
    <source>
        <dbReference type="PROSITE" id="PS52015"/>
    </source>
</evidence>
<dbReference type="PANTHER" id="PTHR33446:SF2">
    <property type="entry name" value="PROTEIN TONB"/>
    <property type="match status" value="1"/>
</dbReference>
<evidence type="ECO:0000256" key="1">
    <source>
        <dbReference type="ARBA" id="ARBA00004383"/>
    </source>
</evidence>
<dbReference type="OrthoDB" id="339271at2"/>
<dbReference type="NCBIfam" id="TIGR01352">
    <property type="entry name" value="tonB_Cterm"/>
    <property type="match status" value="1"/>
</dbReference>
<dbReference type="GO" id="GO:0055085">
    <property type="term" value="P:transmembrane transport"/>
    <property type="evidence" value="ECO:0007669"/>
    <property type="project" value="InterPro"/>
</dbReference>
<dbReference type="Gene3D" id="3.30.1150.10">
    <property type="match status" value="1"/>
</dbReference>
<evidence type="ECO:0000256" key="8">
    <source>
        <dbReference type="ARBA" id="ARBA00022989"/>
    </source>
</evidence>
<keyword evidence="6" id="KW-0812">Transmembrane</keyword>
<keyword evidence="4" id="KW-1003">Cell membrane</keyword>
<dbReference type="RefSeq" id="WP_100709296.1">
    <property type="nucleotide sequence ID" value="NZ_NPDR01000002.1"/>
</dbReference>
<evidence type="ECO:0000313" key="11">
    <source>
        <dbReference type="EMBL" id="PJZ49711.1"/>
    </source>
</evidence>
<comment type="similarity">
    <text evidence="2">Belongs to the TonB family.</text>
</comment>
<dbReference type="InterPro" id="IPR051045">
    <property type="entry name" value="TonB-dependent_transducer"/>
</dbReference>
<keyword evidence="8" id="KW-1133">Transmembrane helix</keyword>
<dbReference type="InterPro" id="IPR006260">
    <property type="entry name" value="TonB/TolA_C"/>
</dbReference>
<evidence type="ECO:0000256" key="7">
    <source>
        <dbReference type="ARBA" id="ARBA00022927"/>
    </source>
</evidence>
<reference evidence="11 12" key="1">
    <citation type="submission" date="2017-07" db="EMBL/GenBank/DDBJ databases">
        <title>Leptospira spp. isolated from tropical soils.</title>
        <authorList>
            <person name="Thibeaux R."/>
            <person name="Iraola G."/>
            <person name="Ferres I."/>
            <person name="Bierque E."/>
            <person name="Girault D."/>
            <person name="Soupe-Gilbert M.-E."/>
            <person name="Picardeau M."/>
            <person name="Goarant C."/>
        </authorList>
    </citation>
    <scope>NUCLEOTIDE SEQUENCE [LARGE SCALE GENOMIC DNA]</scope>
    <source>
        <strain evidence="11 12">FH4-C-A2</strain>
    </source>
</reference>
<keyword evidence="5" id="KW-0997">Cell inner membrane</keyword>
<evidence type="ECO:0000256" key="2">
    <source>
        <dbReference type="ARBA" id="ARBA00006555"/>
    </source>
</evidence>
<keyword evidence="7" id="KW-0653">Protein transport</keyword>
<evidence type="ECO:0000256" key="4">
    <source>
        <dbReference type="ARBA" id="ARBA00022475"/>
    </source>
</evidence>
<keyword evidence="3" id="KW-0813">Transport</keyword>
<proteinExistence type="inferred from homology"/>
<organism evidence="11 12">
    <name type="scientific">Leptospira saintgironsiae</name>
    <dbReference type="NCBI Taxonomy" id="2023183"/>
    <lineage>
        <taxon>Bacteria</taxon>
        <taxon>Pseudomonadati</taxon>
        <taxon>Spirochaetota</taxon>
        <taxon>Spirochaetia</taxon>
        <taxon>Leptospirales</taxon>
        <taxon>Leptospiraceae</taxon>
        <taxon>Leptospira</taxon>
    </lineage>
</organism>
<dbReference type="Proteomes" id="UP000231926">
    <property type="component" value="Unassembled WGS sequence"/>
</dbReference>
<evidence type="ECO:0000256" key="5">
    <source>
        <dbReference type="ARBA" id="ARBA00022519"/>
    </source>
</evidence>
<dbReference type="SUPFAM" id="SSF74653">
    <property type="entry name" value="TolA/TonB C-terminal domain"/>
    <property type="match status" value="1"/>
</dbReference>
<protein>
    <submittedName>
        <fullName evidence="11">Energy transducer TonB</fullName>
    </submittedName>
</protein>
<dbReference type="EMBL" id="NPDR01000002">
    <property type="protein sequence ID" value="PJZ49711.1"/>
    <property type="molecule type" value="Genomic_DNA"/>
</dbReference>
<accession>A0A2M9YDS3</accession>
<gene>
    <name evidence="11" type="ORF">CH362_05110</name>
</gene>
<dbReference type="InterPro" id="IPR037682">
    <property type="entry name" value="TonB_C"/>
</dbReference>
<evidence type="ECO:0000256" key="6">
    <source>
        <dbReference type="ARBA" id="ARBA00022692"/>
    </source>
</evidence>
<dbReference type="PROSITE" id="PS52015">
    <property type="entry name" value="TONB_CTD"/>
    <property type="match status" value="1"/>
</dbReference>
<feature type="domain" description="TonB C-terminal" evidence="10">
    <location>
        <begin position="107"/>
        <end position="197"/>
    </location>
</feature>
<dbReference type="GO" id="GO:0031992">
    <property type="term" value="F:energy transducer activity"/>
    <property type="evidence" value="ECO:0007669"/>
    <property type="project" value="TreeGrafter"/>
</dbReference>
<evidence type="ECO:0000256" key="9">
    <source>
        <dbReference type="ARBA" id="ARBA00023136"/>
    </source>
</evidence>
<dbReference type="GO" id="GO:0015031">
    <property type="term" value="P:protein transport"/>
    <property type="evidence" value="ECO:0007669"/>
    <property type="project" value="UniProtKB-KW"/>
</dbReference>
<dbReference type="PANTHER" id="PTHR33446">
    <property type="entry name" value="PROTEIN TONB-RELATED"/>
    <property type="match status" value="1"/>
</dbReference>
<keyword evidence="9" id="KW-0472">Membrane</keyword>
<comment type="caution">
    <text evidence="11">The sequence shown here is derived from an EMBL/GenBank/DDBJ whole genome shotgun (WGS) entry which is preliminary data.</text>
</comment>
<dbReference type="Pfam" id="PF03544">
    <property type="entry name" value="TonB_C"/>
    <property type="match status" value="1"/>
</dbReference>
<dbReference type="AlphaFoldDB" id="A0A2M9YDS3"/>
<evidence type="ECO:0000313" key="12">
    <source>
        <dbReference type="Proteomes" id="UP000231926"/>
    </source>
</evidence>
<sequence>MNQVVSSPSSSKKRSGLRRFVDRYRMETFLGSSAVLQIAALLFWYTPPNTYDHLDKLIDEVAFVENLVIQDPNVGEAPDDGEFEVTDTLKKKEDSRIAGAQDAIVSGATAPVDLSPNLQPEYTKDAQSAGIGGTLTLEVIIADSGEVLRVRNIGKTLGYGLEESAIQAFYKKRYSPSMLEGKAITVKVYVPVRFSLY</sequence>
<keyword evidence="12" id="KW-1185">Reference proteome</keyword>
<dbReference type="GO" id="GO:0098797">
    <property type="term" value="C:plasma membrane protein complex"/>
    <property type="evidence" value="ECO:0007669"/>
    <property type="project" value="TreeGrafter"/>
</dbReference>
<comment type="subcellular location">
    <subcellularLocation>
        <location evidence="1">Cell inner membrane</location>
        <topology evidence="1">Single-pass membrane protein</topology>
        <orientation evidence="1">Periplasmic side</orientation>
    </subcellularLocation>
</comment>
<evidence type="ECO:0000256" key="3">
    <source>
        <dbReference type="ARBA" id="ARBA00022448"/>
    </source>
</evidence>